<dbReference type="EMBL" id="JAHRIQ010045915">
    <property type="protein sequence ID" value="MEQ2235190.1"/>
    <property type="molecule type" value="Genomic_DNA"/>
</dbReference>
<gene>
    <name evidence="2" type="ORF">ILYODFUR_039119</name>
</gene>
<evidence type="ECO:0000256" key="1">
    <source>
        <dbReference type="SAM" id="MobiDB-lite"/>
    </source>
</evidence>
<dbReference type="Proteomes" id="UP001482620">
    <property type="component" value="Unassembled WGS sequence"/>
</dbReference>
<protein>
    <submittedName>
        <fullName evidence="2">Uncharacterized protein</fullName>
    </submittedName>
</protein>
<sequence>MLVCTPWPLLPGPYRTSLALDLDSVSAPGLMSLPSPWICLPEPACFSALPGVPVFAQSPLKWPVAAHPAPASASAYQLVSLDQSAIQHQTSVSGTPLHGHSGTLPDQPPSC</sequence>
<proteinExistence type="predicted"/>
<reference evidence="2 3" key="1">
    <citation type="submission" date="2021-06" db="EMBL/GenBank/DDBJ databases">
        <authorList>
            <person name="Palmer J.M."/>
        </authorList>
    </citation>
    <scope>NUCLEOTIDE SEQUENCE [LARGE SCALE GENOMIC DNA]</scope>
    <source>
        <strain evidence="3">if_2019</strain>
        <tissue evidence="2">Muscle</tissue>
    </source>
</reference>
<keyword evidence="3" id="KW-1185">Reference proteome</keyword>
<evidence type="ECO:0000313" key="3">
    <source>
        <dbReference type="Proteomes" id="UP001482620"/>
    </source>
</evidence>
<evidence type="ECO:0000313" key="2">
    <source>
        <dbReference type="EMBL" id="MEQ2235190.1"/>
    </source>
</evidence>
<organism evidence="2 3">
    <name type="scientific">Ilyodon furcidens</name>
    <name type="common">goldbreast splitfin</name>
    <dbReference type="NCBI Taxonomy" id="33524"/>
    <lineage>
        <taxon>Eukaryota</taxon>
        <taxon>Metazoa</taxon>
        <taxon>Chordata</taxon>
        <taxon>Craniata</taxon>
        <taxon>Vertebrata</taxon>
        <taxon>Euteleostomi</taxon>
        <taxon>Actinopterygii</taxon>
        <taxon>Neopterygii</taxon>
        <taxon>Teleostei</taxon>
        <taxon>Neoteleostei</taxon>
        <taxon>Acanthomorphata</taxon>
        <taxon>Ovalentaria</taxon>
        <taxon>Atherinomorphae</taxon>
        <taxon>Cyprinodontiformes</taxon>
        <taxon>Goodeidae</taxon>
        <taxon>Ilyodon</taxon>
    </lineage>
</organism>
<feature type="region of interest" description="Disordered" evidence="1">
    <location>
        <begin position="90"/>
        <end position="111"/>
    </location>
</feature>
<comment type="caution">
    <text evidence="2">The sequence shown here is derived from an EMBL/GenBank/DDBJ whole genome shotgun (WGS) entry which is preliminary data.</text>
</comment>
<accession>A0ABV0TSA2</accession>
<name>A0ABV0TSA2_9TELE</name>